<evidence type="ECO:0000313" key="2">
    <source>
        <dbReference type="Proteomes" id="UP000837857"/>
    </source>
</evidence>
<dbReference type="EMBL" id="OW152832">
    <property type="protein sequence ID" value="CAH2051830.1"/>
    <property type="molecule type" value="Genomic_DNA"/>
</dbReference>
<organism evidence="1 2">
    <name type="scientific">Iphiclides podalirius</name>
    <name type="common">scarce swallowtail</name>
    <dbReference type="NCBI Taxonomy" id="110791"/>
    <lineage>
        <taxon>Eukaryota</taxon>
        <taxon>Metazoa</taxon>
        <taxon>Ecdysozoa</taxon>
        <taxon>Arthropoda</taxon>
        <taxon>Hexapoda</taxon>
        <taxon>Insecta</taxon>
        <taxon>Pterygota</taxon>
        <taxon>Neoptera</taxon>
        <taxon>Endopterygota</taxon>
        <taxon>Lepidoptera</taxon>
        <taxon>Glossata</taxon>
        <taxon>Ditrysia</taxon>
        <taxon>Papilionoidea</taxon>
        <taxon>Papilionidae</taxon>
        <taxon>Papilioninae</taxon>
        <taxon>Iphiclides</taxon>
    </lineage>
</organism>
<protein>
    <submittedName>
        <fullName evidence="1">Uncharacterized protein</fullName>
    </submittedName>
</protein>
<reference evidence="1" key="1">
    <citation type="submission" date="2022-03" db="EMBL/GenBank/DDBJ databases">
        <authorList>
            <person name="Martin H S."/>
        </authorList>
    </citation>
    <scope>NUCLEOTIDE SEQUENCE</scope>
</reference>
<keyword evidence="2" id="KW-1185">Reference proteome</keyword>
<proteinExistence type="predicted"/>
<evidence type="ECO:0000313" key="1">
    <source>
        <dbReference type="EMBL" id="CAH2051830.1"/>
    </source>
</evidence>
<accession>A0ABN8IHL3</accession>
<feature type="non-terminal residue" evidence="1">
    <location>
        <position position="1"/>
    </location>
</feature>
<dbReference type="Proteomes" id="UP000837857">
    <property type="component" value="Chromosome 20"/>
</dbReference>
<name>A0ABN8IHL3_9NEOP</name>
<sequence>MPRYVTVIALVLVMERFHECAPPPLRLTIDCGSEEEDYLPIVRSSDELFDSSRFDVNSFCSMINRAIPKAVEDGRFVLVEPGRDQIGYGDSQVPVAVSPPKGFVPRLGLHRLKSPKLGIPKISVPKLMPSTRGSKPAPSIGAPMSFVPFKHRAVEESSAERMEKFKKGVQKLLHVVKVLGQIDHYLSERSRILVDKLSKTFSD</sequence>
<gene>
    <name evidence="1" type="ORF">IPOD504_LOCUS7961</name>
</gene>